<accession>A0A6A5RDX4</accession>
<keyword evidence="1" id="KW-0472">Membrane</keyword>
<dbReference type="Proteomes" id="UP000800082">
    <property type="component" value="Unassembled WGS sequence"/>
</dbReference>
<protein>
    <submittedName>
        <fullName evidence="2">Uncharacterized protein</fullName>
    </submittedName>
</protein>
<dbReference type="GeneID" id="54354291"/>
<proteinExistence type="predicted"/>
<sequence>MSASSNTSNGDLPPVSDVVFFSPTAAIFMICVAVAVDPVKATLSTKGCWTSAEPASRSRPLTMLTIPGGKPTSLTSFAKTRIDKGVCSAGFSTTVLPQARAGPSFQQAIERG</sequence>
<feature type="transmembrane region" description="Helical" evidence="1">
    <location>
        <begin position="18"/>
        <end position="36"/>
    </location>
</feature>
<keyword evidence="1" id="KW-1133">Transmembrane helix</keyword>
<dbReference type="AlphaFoldDB" id="A0A6A5RDX4"/>
<dbReference type="RefSeq" id="XP_033445851.1">
    <property type="nucleotide sequence ID" value="XM_033596624.1"/>
</dbReference>
<organism evidence="2 3">
    <name type="scientific">Didymella exigua CBS 183.55</name>
    <dbReference type="NCBI Taxonomy" id="1150837"/>
    <lineage>
        <taxon>Eukaryota</taxon>
        <taxon>Fungi</taxon>
        <taxon>Dikarya</taxon>
        <taxon>Ascomycota</taxon>
        <taxon>Pezizomycotina</taxon>
        <taxon>Dothideomycetes</taxon>
        <taxon>Pleosporomycetidae</taxon>
        <taxon>Pleosporales</taxon>
        <taxon>Pleosporineae</taxon>
        <taxon>Didymellaceae</taxon>
        <taxon>Didymella</taxon>
    </lineage>
</organism>
<evidence type="ECO:0000256" key="1">
    <source>
        <dbReference type="SAM" id="Phobius"/>
    </source>
</evidence>
<keyword evidence="1" id="KW-0812">Transmembrane</keyword>
<dbReference type="OrthoDB" id="10467050at2759"/>
<name>A0A6A5RDX4_9PLEO</name>
<evidence type="ECO:0000313" key="2">
    <source>
        <dbReference type="EMBL" id="KAF1925599.1"/>
    </source>
</evidence>
<gene>
    <name evidence="2" type="ORF">M421DRAFT_69637</name>
</gene>
<reference evidence="2" key="1">
    <citation type="journal article" date="2020" name="Stud. Mycol.">
        <title>101 Dothideomycetes genomes: a test case for predicting lifestyles and emergence of pathogens.</title>
        <authorList>
            <person name="Haridas S."/>
            <person name="Albert R."/>
            <person name="Binder M."/>
            <person name="Bloem J."/>
            <person name="Labutti K."/>
            <person name="Salamov A."/>
            <person name="Andreopoulos B."/>
            <person name="Baker S."/>
            <person name="Barry K."/>
            <person name="Bills G."/>
            <person name="Bluhm B."/>
            <person name="Cannon C."/>
            <person name="Castanera R."/>
            <person name="Culley D."/>
            <person name="Daum C."/>
            <person name="Ezra D."/>
            <person name="Gonzalez J."/>
            <person name="Henrissat B."/>
            <person name="Kuo A."/>
            <person name="Liang C."/>
            <person name="Lipzen A."/>
            <person name="Lutzoni F."/>
            <person name="Magnuson J."/>
            <person name="Mondo S."/>
            <person name="Nolan M."/>
            <person name="Ohm R."/>
            <person name="Pangilinan J."/>
            <person name="Park H.-J."/>
            <person name="Ramirez L."/>
            <person name="Alfaro M."/>
            <person name="Sun H."/>
            <person name="Tritt A."/>
            <person name="Yoshinaga Y."/>
            <person name="Zwiers L.-H."/>
            <person name="Turgeon B."/>
            <person name="Goodwin S."/>
            <person name="Spatafora J."/>
            <person name="Crous P."/>
            <person name="Grigoriev I."/>
        </authorList>
    </citation>
    <scope>NUCLEOTIDE SEQUENCE</scope>
    <source>
        <strain evidence="2">CBS 183.55</strain>
    </source>
</reference>
<evidence type="ECO:0000313" key="3">
    <source>
        <dbReference type="Proteomes" id="UP000800082"/>
    </source>
</evidence>
<keyword evidence="3" id="KW-1185">Reference proteome</keyword>
<dbReference type="EMBL" id="ML978983">
    <property type="protein sequence ID" value="KAF1925599.1"/>
    <property type="molecule type" value="Genomic_DNA"/>
</dbReference>